<dbReference type="GO" id="GO:0006432">
    <property type="term" value="P:phenylalanyl-tRNA aminoacylation"/>
    <property type="evidence" value="ECO:0007669"/>
    <property type="project" value="InterPro"/>
</dbReference>
<evidence type="ECO:0000256" key="1">
    <source>
        <dbReference type="ARBA" id="ARBA00001946"/>
    </source>
</evidence>
<accession>A0A1F5ES84</accession>
<comment type="subunit">
    <text evidence="3">Tetramer of two alpha and two beta subunits.</text>
</comment>
<dbReference type="NCBIfam" id="TIGR00472">
    <property type="entry name" value="pheT_bact"/>
    <property type="match status" value="1"/>
</dbReference>
<comment type="similarity">
    <text evidence="2">Belongs to the phenylalanyl-tRNA synthetase beta subunit family. Type 1 subfamily.</text>
</comment>
<dbReference type="InterPro" id="IPR005146">
    <property type="entry name" value="B3/B4_tRNA-bd"/>
</dbReference>
<keyword evidence="6" id="KW-0479">Metal-binding</keyword>
<evidence type="ECO:0000256" key="13">
    <source>
        <dbReference type="ARBA" id="ARBA00049255"/>
    </source>
</evidence>
<reference evidence="15 16" key="1">
    <citation type="journal article" date="2016" name="Nat. Commun.">
        <title>Thousands of microbial genomes shed light on interconnected biogeochemical processes in an aquifer system.</title>
        <authorList>
            <person name="Anantharaman K."/>
            <person name="Brown C.T."/>
            <person name="Hug L.A."/>
            <person name="Sharon I."/>
            <person name="Castelle C.J."/>
            <person name="Probst A.J."/>
            <person name="Thomas B.C."/>
            <person name="Singh A."/>
            <person name="Wilkins M.J."/>
            <person name="Karaoz U."/>
            <person name="Brodie E.L."/>
            <person name="Williams K.H."/>
            <person name="Hubbard S.S."/>
            <person name="Banfield J.F."/>
        </authorList>
    </citation>
    <scope>NUCLEOTIDE SEQUENCE [LARGE SCALE GENOMIC DNA]</scope>
</reference>
<dbReference type="CDD" id="cd00769">
    <property type="entry name" value="PheRS_beta_core"/>
    <property type="match status" value="1"/>
</dbReference>
<dbReference type="PROSITE" id="PS51483">
    <property type="entry name" value="B5"/>
    <property type="match status" value="1"/>
</dbReference>
<dbReference type="SUPFAM" id="SSF46955">
    <property type="entry name" value="Putative DNA-binding domain"/>
    <property type="match status" value="2"/>
</dbReference>
<dbReference type="GO" id="GO:0005524">
    <property type="term" value="F:ATP binding"/>
    <property type="evidence" value="ECO:0007669"/>
    <property type="project" value="UniProtKB-KW"/>
</dbReference>
<evidence type="ECO:0000256" key="8">
    <source>
        <dbReference type="ARBA" id="ARBA00022840"/>
    </source>
</evidence>
<feature type="domain" description="B5" evidence="14">
    <location>
        <begin position="300"/>
        <end position="377"/>
    </location>
</feature>
<dbReference type="SUPFAM" id="SSF56037">
    <property type="entry name" value="PheT/TilS domain"/>
    <property type="match status" value="1"/>
</dbReference>
<dbReference type="InterPro" id="IPR005147">
    <property type="entry name" value="tRNA_synthase_B5-dom"/>
</dbReference>
<comment type="cofactor">
    <cofactor evidence="1">
        <name>Mg(2+)</name>
        <dbReference type="ChEBI" id="CHEBI:18420"/>
    </cofactor>
</comment>
<dbReference type="InterPro" id="IPR045060">
    <property type="entry name" value="Phe-tRNA-ligase_IIc_bsu"/>
</dbReference>
<keyword evidence="5 15" id="KW-0436">Ligase</keyword>
<dbReference type="SMART" id="SM00874">
    <property type="entry name" value="B5"/>
    <property type="match status" value="1"/>
</dbReference>
<dbReference type="InterPro" id="IPR009061">
    <property type="entry name" value="DNA-bd_dom_put_sf"/>
</dbReference>
<dbReference type="SUPFAM" id="SSF55681">
    <property type="entry name" value="Class II aaRS and biotin synthetases"/>
    <property type="match status" value="1"/>
</dbReference>
<keyword evidence="8" id="KW-0067">ATP-binding</keyword>
<dbReference type="EMBL" id="MFAH01000059">
    <property type="protein sequence ID" value="OGD70249.1"/>
    <property type="molecule type" value="Genomic_DNA"/>
</dbReference>
<gene>
    <name evidence="15" type="ORF">A3D09_03200</name>
</gene>
<dbReference type="Gene3D" id="3.30.56.10">
    <property type="match status" value="2"/>
</dbReference>
<dbReference type="InterPro" id="IPR045864">
    <property type="entry name" value="aa-tRNA-synth_II/BPL/LPL"/>
</dbReference>
<evidence type="ECO:0000256" key="9">
    <source>
        <dbReference type="ARBA" id="ARBA00022842"/>
    </source>
</evidence>
<organism evidence="15 16">
    <name type="scientific">Candidatus Collierbacteria bacterium RIFCSPHIGHO2_02_FULL_49_10</name>
    <dbReference type="NCBI Taxonomy" id="1817723"/>
    <lineage>
        <taxon>Bacteria</taxon>
        <taxon>Candidatus Collieribacteriota</taxon>
    </lineage>
</organism>
<dbReference type="Proteomes" id="UP000177390">
    <property type="component" value="Unassembled WGS sequence"/>
</dbReference>
<evidence type="ECO:0000256" key="7">
    <source>
        <dbReference type="ARBA" id="ARBA00022741"/>
    </source>
</evidence>
<evidence type="ECO:0000256" key="10">
    <source>
        <dbReference type="ARBA" id="ARBA00022917"/>
    </source>
</evidence>
<dbReference type="GO" id="GO:0000287">
    <property type="term" value="F:magnesium ion binding"/>
    <property type="evidence" value="ECO:0007669"/>
    <property type="project" value="InterPro"/>
</dbReference>
<evidence type="ECO:0000256" key="3">
    <source>
        <dbReference type="ARBA" id="ARBA00011209"/>
    </source>
</evidence>
<dbReference type="Gene3D" id="3.50.40.10">
    <property type="entry name" value="Phenylalanyl-trna Synthetase, Chain B, domain 3"/>
    <property type="match status" value="1"/>
</dbReference>
<keyword evidence="11" id="KW-0030">Aminoacyl-tRNA synthetase</keyword>
<evidence type="ECO:0000313" key="16">
    <source>
        <dbReference type="Proteomes" id="UP000177390"/>
    </source>
</evidence>
<dbReference type="SUPFAM" id="SSF54991">
    <property type="entry name" value="Anticodon-binding domain of PheRS"/>
    <property type="match status" value="1"/>
</dbReference>
<dbReference type="SMART" id="SM00873">
    <property type="entry name" value="B3_4"/>
    <property type="match status" value="1"/>
</dbReference>
<comment type="caution">
    <text evidence="15">The sequence shown here is derived from an EMBL/GenBank/DDBJ whole genome shotgun (WGS) entry which is preliminary data.</text>
</comment>
<evidence type="ECO:0000256" key="4">
    <source>
        <dbReference type="ARBA" id="ARBA00012814"/>
    </source>
</evidence>
<dbReference type="EC" id="6.1.1.20" evidence="4"/>
<proteinExistence type="inferred from homology"/>
<evidence type="ECO:0000259" key="14">
    <source>
        <dbReference type="PROSITE" id="PS51483"/>
    </source>
</evidence>
<sequence>MDIKLPDSTLRKYLITKATPEKVAEALTLCGPSVDRLHHKNGNSVYDIEAITNRVDTACAFGVAREAAAILPLFGIKAKLNNSPYDIKATDLPERTAVKLPLIVEIKDEALIPRFAAIVLSDLIVADAPTEMKEDLELSGVRTLNNLIDITNYLTLCFGQPVHIFDYDKIKGHKMILRESRAGEKLTTLDGKIHKLLGGDIVIEDGEGRLIDLCGIMGGKLSEVDEKTQKAVLFVQTYQPKKIRRTSLYTQERTLAAQIFEKQPDTKLVIPTLIEGVRLLVKHARAKVAGESIDLYFQKPQAKTVKLDIKWLNRLIGYDFDFKTVTGILKNLGFGIKKISASSLAASVPTWRLHDISIPEDLAEEVARIYGYFRLEGKLPVTANLSVATDPLLDWEYAVKRYLADLGFTEIFNYSLVSRDIFQKANLDTDHSIPLTNPLAKEFGFMRCSLIPSLLMDLEHNQGKVNLPIRIFELSNIYLPDQTAKMLSGLPEERSILCMATQGISYRHSKGYLEALFGMLHIPNISFASVEGNEGPWQKNQTAEIYSGKHFIGIFGAIKQGIRTAFSLNDDIYLTNLDFQSISDLANTDFSYTPISDYPDLIEDITIQSDRHISELIQLIKQESALVNKVGYKDSLKNKHTFTVHFNDPKRNLSESEVTKIREKLKLLGKRGGSESVPESVLPNPG</sequence>
<dbReference type="InterPro" id="IPR041616">
    <property type="entry name" value="PheRS_beta_core"/>
</dbReference>
<evidence type="ECO:0000256" key="6">
    <source>
        <dbReference type="ARBA" id="ARBA00022723"/>
    </source>
</evidence>
<dbReference type="PANTHER" id="PTHR10947">
    <property type="entry name" value="PHENYLALANYL-TRNA SYNTHETASE BETA CHAIN AND LEUCINE-RICH REPEAT-CONTAINING PROTEIN 47"/>
    <property type="match status" value="1"/>
</dbReference>
<evidence type="ECO:0000256" key="5">
    <source>
        <dbReference type="ARBA" id="ARBA00022598"/>
    </source>
</evidence>
<dbReference type="GO" id="GO:0004826">
    <property type="term" value="F:phenylalanine-tRNA ligase activity"/>
    <property type="evidence" value="ECO:0007669"/>
    <property type="project" value="UniProtKB-EC"/>
</dbReference>
<dbReference type="InterPro" id="IPR020825">
    <property type="entry name" value="Phe-tRNA_synthase-like_B3/B4"/>
</dbReference>
<evidence type="ECO:0000256" key="2">
    <source>
        <dbReference type="ARBA" id="ARBA00008653"/>
    </source>
</evidence>
<evidence type="ECO:0000313" key="15">
    <source>
        <dbReference type="EMBL" id="OGD70249.1"/>
    </source>
</evidence>
<evidence type="ECO:0000256" key="11">
    <source>
        <dbReference type="ARBA" id="ARBA00023146"/>
    </source>
</evidence>
<name>A0A1F5ES84_9BACT</name>
<dbReference type="InterPro" id="IPR004532">
    <property type="entry name" value="Phe-tRNA-ligase_IIc_bsu_bact"/>
</dbReference>
<comment type="catalytic activity">
    <reaction evidence="13">
        <text>tRNA(Phe) + L-phenylalanine + ATP = L-phenylalanyl-tRNA(Phe) + AMP + diphosphate + H(+)</text>
        <dbReference type="Rhea" id="RHEA:19413"/>
        <dbReference type="Rhea" id="RHEA-COMP:9668"/>
        <dbReference type="Rhea" id="RHEA-COMP:9699"/>
        <dbReference type="ChEBI" id="CHEBI:15378"/>
        <dbReference type="ChEBI" id="CHEBI:30616"/>
        <dbReference type="ChEBI" id="CHEBI:33019"/>
        <dbReference type="ChEBI" id="CHEBI:58095"/>
        <dbReference type="ChEBI" id="CHEBI:78442"/>
        <dbReference type="ChEBI" id="CHEBI:78531"/>
        <dbReference type="ChEBI" id="CHEBI:456215"/>
        <dbReference type="EC" id="6.1.1.20"/>
    </reaction>
</comment>
<keyword evidence="10" id="KW-0648">Protein biosynthesis</keyword>
<dbReference type="Pfam" id="PF03484">
    <property type="entry name" value="B5"/>
    <property type="match status" value="1"/>
</dbReference>
<dbReference type="PANTHER" id="PTHR10947:SF0">
    <property type="entry name" value="PHENYLALANINE--TRNA LIGASE BETA SUBUNIT"/>
    <property type="match status" value="1"/>
</dbReference>
<keyword evidence="7" id="KW-0547">Nucleotide-binding</keyword>
<dbReference type="GO" id="GO:0003723">
    <property type="term" value="F:RNA binding"/>
    <property type="evidence" value="ECO:0007669"/>
    <property type="project" value="InterPro"/>
</dbReference>
<dbReference type="Pfam" id="PF03483">
    <property type="entry name" value="B3_4"/>
    <property type="match status" value="1"/>
</dbReference>
<dbReference type="InterPro" id="IPR036690">
    <property type="entry name" value="Fdx_antiC-bd_sf"/>
</dbReference>
<dbReference type="Pfam" id="PF17759">
    <property type="entry name" value="tRNA_synthFbeta"/>
    <property type="match status" value="1"/>
</dbReference>
<keyword evidence="9" id="KW-0460">Magnesium</keyword>
<dbReference type="AlphaFoldDB" id="A0A1F5ES84"/>
<dbReference type="Gene3D" id="3.30.930.10">
    <property type="entry name" value="Bira Bifunctional Protein, Domain 2"/>
    <property type="match status" value="1"/>
</dbReference>
<evidence type="ECO:0000256" key="12">
    <source>
        <dbReference type="ARBA" id="ARBA00033189"/>
    </source>
</evidence>
<dbReference type="GO" id="GO:0009328">
    <property type="term" value="C:phenylalanine-tRNA ligase complex"/>
    <property type="evidence" value="ECO:0007669"/>
    <property type="project" value="TreeGrafter"/>
</dbReference>
<protein>
    <recommendedName>
        <fullName evidence="4">phenylalanine--tRNA ligase</fullName>
        <ecNumber evidence="4">6.1.1.20</ecNumber>
    </recommendedName>
    <alternativeName>
        <fullName evidence="12">Phenylalanyl-tRNA synthetase beta subunit</fullName>
    </alternativeName>
</protein>